<evidence type="ECO:0000313" key="8">
    <source>
        <dbReference type="EMBL" id="CAF1252959.1"/>
    </source>
</evidence>
<dbReference type="Proteomes" id="UP000681722">
    <property type="component" value="Unassembled WGS sequence"/>
</dbReference>
<accession>A0A814TMS6</accession>
<dbReference type="GO" id="GO:0015171">
    <property type="term" value="F:amino acid transmembrane transporter activity"/>
    <property type="evidence" value="ECO:0007669"/>
    <property type="project" value="TreeGrafter"/>
</dbReference>
<feature type="transmembrane region" description="Helical" evidence="6">
    <location>
        <begin position="105"/>
        <end position="126"/>
    </location>
</feature>
<keyword evidence="11" id="KW-1185">Reference proteome</keyword>
<dbReference type="GO" id="GO:0016020">
    <property type="term" value="C:membrane"/>
    <property type="evidence" value="ECO:0007669"/>
    <property type="project" value="UniProtKB-SubCell"/>
</dbReference>
<dbReference type="PANTHER" id="PTHR43243:SF4">
    <property type="entry name" value="CATIONIC AMINO ACID TRANSPORTER 4"/>
    <property type="match status" value="1"/>
</dbReference>
<proteinExistence type="predicted"/>
<feature type="transmembrane region" description="Helical" evidence="6">
    <location>
        <begin position="261"/>
        <end position="284"/>
    </location>
</feature>
<feature type="transmembrane region" description="Helical" evidence="6">
    <location>
        <begin position="308"/>
        <end position="326"/>
    </location>
</feature>
<dbReference type="Proteomes" id="UP000663829">
    <property type="component" value="Unassembled WGS sequence"/>
</dbReference>
<evidence type="ECO:0000256" key="6">
    <source>
        <dbReference type="SAM" id="Phobius"/>
    </source>
</evidence>
<evidence type="ECO:0000256" key="2">
    <source>
        <dbReference type="ARBA" id="ARBA00022448"/>
    </source>
</evidence>
<keyword evidence="3 6" id="KW-0812">Transmembrane</keyword>
<dbReference type="Gene3D" id="1.20.1740.10">
    <property type="entry name" value="Amino acid/polyamine transporter I"/>
    <property type="match status" value="1"/>
</dbReference>
<dbReference type="OrthoDB" id="3900342at2759"/>
<dbReference type="EMBL" id="CAJNOK010016843">
    <property type="protein sequence ID" value="CAF1252959.1"/>
    <property type="molecule type" value="Genomic_DNA"/>
</dbReference>
<dbReference type="EMBL" id="CAJNOQ010007284">
    <property type="protein sequence ID" value="CAF1163436.1"/>
    <property type="molecule type" value="Genomic_DNA"/>
</dbReference>
<organism evidence="7 11">
    <name type="scientific">Didymodactylos carnosus</name>
    <dbReference type="NCBI Taxonomy" id="1234261"/>
    <lineage>
        <taxon>Eukaryota</taxon>
        <taxon>Metazoa</taxon>
        <taxon>Spiralia</taxon>
        <taxon>Gnathifera</taxon>
        <taxon>Rotifera</taxon>
        <taxon>Eurotatoria</taxon>
        <taxon>Bdelloidea</taxon>
        <taxon>Philodinida</taxon>
        <taxon>Philodinidae</taxon>
        <taxon>Didymodactylos</taxon>
    </lineage>
</organism>
<dbReference type="PANTHER" id="PTHR43243">
    <property type="entry name" value="INNER MEMBRANE TRANSPORTER YGJI-RELATED"/>
    <property type="match status" value="1"/>
</dbReference>
<dbReference type="AlphaFoldDB" id="A0A814TMS6"/>
<comment type="caution">
    <text evidence="7">The sequence shown here is derived from an EMBL/GenBank/DDBJ whole genome shotgun (WGS) entry which is preliminary data.</text>
</comment>
<evidence type="ECO:0000313" key="10">
    <source>
        <dbReference type="EMBL" id="CAF4060070.1"/>
    </source>
</evidence>
<evidence type="ECO:0000256" key="4">
    <source>
        <dbReference type="ARBA" id="ARBA00022989"/>
    </source>
</evidence>
<name>A0A814TMS6_9BILA</name>
<feature type="transmembrane region" description="Helical" evidence="6">
    <location>
        <begin position="191"/>
        <end position="214"/>
    </location>
</feature>
<reference evidence="7" key="1">
    <citation type="submission" date="2021-02" db="EMBL/GenBank/DDBJ databases">
        <authorList>
            <person name="Nowell W R."/>
        </authorList>
    </citation>
    <scope>NUCLEOTIDE SEQUENCE</scope>
</reference>
<dbReference type="InterPro" id="IPR002293">
    <property type="entry name" value="AA/rel_permease1"/>
</dbReference>
<dbReference type="Proteomes" id="UP000682733">
    <property type="component" value="Unassembled WGS sequence"/>
</dbReference>
<dbReference type="Proteomes" id="UP000677228">
    <property type="component" value="Unassembled WGS sequence"/>
</dbReference>
<keyword evidence="2" id="KW-0813">Transport</keyword>
<evidence type="ECO:0000256" key="5">
    <source>
        <dbReference type="ARBA" id="ARBA00023136"/>
    </source>
</evidence>
<sequence>MDQQRDVKRITLDFHYNDENKETFSFLRGIQRVVSLLLYYLCMRQKLDNLTSSNESVIVQNNRTQRKLNSFQLIIIGLGGIIGSAKHVSRDNYYPLFPKNQGAFASFGVTGMLHGATVVFFAYMGFDAVSTAAKDSEDPKTTTKTGILGSLAISVLIYIPVIVILVGIVPYQQLSVPYSLAFAANYIGMKWLAIAITVGALCSTASALLTQLIAQPRIFVVMATDGFLPQFFKNEKLATCMTGSLLSILNSILPVNVLSEISAVGTIITIIFVHLAVIIMRRLFPTNDDLPPQFRRTFKIWGGDSKPTLIHMAIWTGLGILIYFVFGIRYSKLRKRHPLPKLRET</sequence>
<evidence type="ECO:0000313" key="11">
    <source>
        <dbReference type="Proteomes" id="UP000663829"/>
    </source>
</evidence>
<feature type="transmembrane region" description="Helical" evidence="6">
    <location>
        <begin position="147"/>
        <end position="171"/>
    </location>
</feature>
<protein>
    <submittedName>
        <fullName evidence="7">Uncharacterized protein</fullName>
    </submittedName>
</protein>
<comment type="subcellular location">
    <subcellularLocation>
        <location evidence="1">Membrane</location>
        <topology evidence="1">Multi-pass membrane protein</topology>
    </subcellularLocation>
</comment>
<gene>
    <name evidence="7" type="ORF">GPM918_LOCUS21800</name>
    <name evidence="8" type="ORF">OVA965_LOCUS26364</name>
    <name evidence="9" type="ORF">SRO942_LOCUS21794</name>
    <name evidence="10" type="ORF">TMI583_LOCUS27105</name>
</gene>
<dbReference type="EMBL" id="CAJOBC010007283">
    <property type="protein sequence ID" value="CAF3926981.1"/>
    <property type="molecule type" value="Genomic_DNA"/>
</dbReference>
<evidence type="ECO:0000256" key="1">
    <source>
        <dbReference type="ARBA" id="ARBA00004141"/>
    </source>
</evidence>
<evidence type="ECO:0000256" key="3">
    <source>
        <dbReference type="ARBA" id="ARBA00022692"/>
    </source>
</evidence>
<evidence type="ECO:0000313" key="9">
    <source>
        <dbReference type="EMBL" id="CAF3926981.1"/>
    </source>
</evidence>
<feature type="transmembrane region" description="Helical" evidence="6">
    <location>
        <begin position="68"/>
        <end position="85"/>
    </location>
</feature>
<keyword evidence="5 6" id="KW-0472">Membrane</keyword>
<dbReference type="Pfam" id="PF13520">
    <property type="entry name" value="AA_permease_2"/>
    <property type="match status" value="1"/>
</dbReference>
<dbReference type="EMBL" id="CAJOBA010038397">
    <property type="protein sequence ID" value="CAF4060070.1"/>
    <property type="molecule type" value="Genomic_DNA"/>
</dbReference>
<evidence type="ECO:0000313" key="7">
    <source>
        <dbReference type="EMBL" id="CAF1163436.1"/>
    </source>
</evidence>
<keyword evidence="4 6" id="KW-1133">Transmembrane helix</keyword>